<dbReference type="Proteomes" id="UP001165460">
    <property type="component" value="Unassembled WGS sequence"/>
</dbReference>
<dbReference type="RefSeq" id="WP_243358406.1">
    <property type="nucleotide sequence ID" value="NZ_JALGBH010000001.1"/>
</dbReference>
<dbReference type="Pfam" id="PF04464">
    <property type="entry name" value="Glyphos_transf"/>
    <property type="match status" value="1"/>
</dbReference>
<gene>
    <name evidence="1" type="ORF">MMF97_02160</name>
</gene>
<dbReference type="InterPro" id="IPR007554">
    <property type="entry name" value="Glycerophosphate_synth"/>
</dbReference>
<dbReference type="EMBL" id="JALGBH010000001">
    <property type="protein sequence ID" value="MCJ0741497.1"/>
    <property type="molecule type" value="Genomic_DNA"/>
</dbReference>
<dbReference type="Gene3D" id="3.40.50.12580">
    <property type="match status" value="1"/>
</dbReference>
<sequence length="422" mass="48279">MLINKKKLVFVCYGGGHIELVKSVIPILVKEKIFEIILIPLTTAVKALPKEGIEGVRIIALPEFIHLFDENIDQILEYGLSLFEENYNPVLGLRKSDTIFYLGLSLFDAVTEYGKERALDRYKKMGRQSFLPVESLKTIFKFLNPDLVFTTNSPRFEAAALAAAKELKIKSMQLLDLFGDGYPLPSADYIGVLNESVVNKLKNKGIEKEILPVGQPVFDDTVKQVKEIDSVILRNKLNIPSSSQLILFCPTLYYVWNDNLTIKEIRDLDLINQPMFRILNQLIETNNVSVLLRPHPVSDSINNYLPYIQDKKGYYYYDNSELGILEAIALCDLCLTYNSTVAVQALVCDKKVVTYNYDPDQNYFWPEFTQPPFKYAPDYEALNAVLSQTIKEEINKQEYDHFYKNGAAHKILDILKDKLWSS</sequence>
<evidence type="ECO:0000313" key="2">
    <source>
        <dbReference type="Proteomes" id="UP001165460"/>
    </source>
</evidence>
<keyword evidence="2" id="KW-1185">Reference proteome</keyword>
<evidence type="ECO:0000313" key="1">
    <source>
        <dbReference type="EMBL" id="MCJ0741497.1"/>
    </source>
</evidence>
<name>A0ABS9ZSC9_9SPHI</name>
<organism evidence="1 2">
    <name type="scientific">Pedobacter montanisoli</name>
    <dbReference type="NCBI Taxonomy" id="2923277"/>
    <lineage>
        <taxon>Bacteria</taxon>
        <taxon>Pseudomonadati</taxon>
        <taxon>Bacteroidota</taxon>
        <taxon>Sphingobacteriia</taxon>
        <taxon>Sphingobacteriales</taxon>
        <taxon>Sphingobacteriaceae</taxon>
        <taxon>Pedobacter</taxon>
    </lineage>
</organism>
<dbReference type="SUPFAM" id="SSF53756">
    <property type="entry name" value="UDP-Glycosyltransferase/glycogen phosphorylase"/>
    <property type="match status" value="1"/>
</dbReference>
<accession>A0ABS9ZSC9</accession>
<comment type="caution">
    <text evidence="1">The sequence shown here is derived from an EMBL/GenBank/DDBJ whole genome shotgun (WGS) entry which is preliminary data.</text>
</comment>
<dbReference type="InterPro" id="IPR043148">
    <property type="entry name" value="TagF_C"/>
</dbReference>
<protein>
    <submittedName>
        <fullName evidence="1">CDP-glycerol glycerophosphotransferase family protein</fullName>
    </submittedName>
</protein>
<reference evidence="1" key="1">
    <citation type="submission" date="2022-03" db="EMBL/GenBank/DDBJ databases">
        <authorList>
            <person name="Woo C.Y."/>
        </authorList>
    </citation>
    <scope>NUCLEOTIDE SEQUENCE</scope>
    <source>
        <strain evidence="1">CYS-01</strain>
    </source>
</reference>
<proteinExistence type="predicted"/>